<dbReference type="Pfam" id="PF00149">
    <property type="entry name" value="Metallophos"/>
    <property type="match status" value="1"/>
</dbReference>
<evidence type="ECO:0000313" key="3">
    <source>
        <dbReference type="EMBL" id="GHE05222.1"/>
    </source>
</evidence>
<dbReference type="CDD" id="cd00840">
    <property type="entry name" value="MPP_Mre11_N"/>
    <property type="match status" value="1"/>
</dbReference>
<dbReference type="Gene3D" id="3.60.21.10">
    <property type="match status" value="1"/>
</dbReference>
<dbReference type="RefSeq" id="WP_092164164.1">
    <property type="nucleotide sequence ID" value="NZ_BNAB01000022.1"/>
</dbReference>
<evidence type="ECO:0000313" key="6">
    <source>
        <dbReference type="Proteomes" id="UP000634647"/>
    </source>
</evidence>
<keyword evidence="5" id="KW-1185">Reference proteome</keyword>
<dbReference type="InterPro" id="IPR050535">
    <property type="entry name" value="DNA_Repair-Maintenance_Comp"/>
</dbReference>
<gene>
    <name evidence="3" type="ORF">GCM10008024_35220</name>
    <name evidence="4" type="ORF">SAMN05444006_12421</name>
</gene>
<protein>
    <submittedName>
        <fullName evidence="4">DNA repair exonuclease SbcCD nuclease subunit</fullName>
    </submittedName>
    <submittedName>
        <fullName evidence="3">Serine/threonine phosphatase</fullName>
    </submittedName>
</protein>
<comment type="caution">
    <text evidence="3">The sequence shown here is derived from an EMBL/GenBank/DDBJ whole genome shotgun (WGS) entry which is preliminary data.</text>
</comment>
<feature type="domain" description="Calcineurin-like phosphoesterase" evidence="2">
    <location>
        <begin position="2"/>
        <end position="196"/>
    </location>
</feature>
<name>A0AAN5A0U2_9RHOB</name>
<dbReference type="PANTHER" id="PTHR30337:SF7">
    <property type="entry name" value="PHOSPHOESTERASE"/>
    <property type="match status" value="1"/>
</dbReference>
<dbReference type="EMBL" id="FNOB01000024">
    <property type="protein sequence ID" value="SDX68519.1"/>
    <property type="molecule type" value="Genomic_DNA"/>
</dbReference>
<accession>A0AAN5A0U2</accession>
<evidence type="ECO:0000313" key="4">
    <source>
        <dbReference type="EMBL" id="SDX68519.1"/>
    </source>
</evidence>
<dbReference type="InterPro" id="IPR014576">
    <property type="entry name" value="Pesterase_YhaO"/>
</dbReference>
<dbReference type="PANTHER" id="PTHR30337">
    <property type="entry name" value="COMPONENT OF ATP-DEPENDENT DSDNA EXONUCLEASE"/>
    <property type="match status" value="1"/>
</dbReference>
<evidence type="ECO:0000259" key="2">
    <source>
        <dbReference type="Pfam" id="PF00149"/>
    </source>
</evidence>
<dbReference type="Proteomes" id="UP000634647">
    <property type="component" value="Unassembled WGS sequence"/>
</dbReference>
<proteinExistence type="predicted"/>
<dbReference type="InterPro" id="IPR029052">
    <property type="entry name" value="Metallo-depent_PP-like"/>
</dbReference>
<dbReference type="AlphaFoldDB" id="A0AAN5A0U2"/>
<reference evidence="4 5" key="2">
    <citation type="submission" date="2016-10" db="EMBL/GenBank/DDBJ databases">
        <authorList>
            <person name="Varghese N."/>
            <person name="Submissions S."/>
        </authorList>
    </citation>
    <scope>NUCLEOTIDE SEQUENCE [LARGE SCALE GENOMIC DNA]</scope>
    <source>
        <strain evidence="4 5">DSM 24802</strain>
    </source>
</reference>
<dbReference type="InterPro" id="IPR004843">
    <property type="entry name" value="Calcineurin-like_PHP"/>
</dbReference>
<reference evidence="3" key="1">
    <citation type="journal article" date="2014" name="Int. J. Syst. Evol. Microbiol.">
        <title>Complete genome sequence of Corynebacterium casei LMG S-19264T (=DSM 44701T), isolated from a smear-ripened cheese.</title>
        <authorList>
            <consortium name="US DOE Joint Genome Institute (JGI-PGF)"/>
            <person name="Walter F."/>
            <person name="Albersmeier A."/>
            <person name="Kalinowski J."/>
            <person name="Ruckert C."/>
        </authorList>
    </citation>
    <scope>NUCLEOTIDE SEQUENCE</scope>
    <source>
        <strain evidence="3">CGMCC 1.10859</strain>
    </source>
</reference>
<dbReference type="GO" id="GO:0004527">
    <property type="term" value="F:exonuclease activity"/>
    <property type="evidence" value="ECO:0007669"/>
    <property type="project" value="UniProtKB-KW"/>
</dbReference>
<reference evidence="3" key="3">
    <citation type="submission" date="2023-06" db="EMBL/GenBank/DDBJ databases">
        <authorList>
            <person name="Sun Q."/>
            <person name="Zhou Y."/>
        </authorList>
    </citation>
    <scope>NUCLEOTIDE SEQUENCE</scope>
    <source>
        <strain evidence="3">CGMCC 1.10859</strain>
    </source>
</reference>
<dbReference type="EMBL" id="BNAB01000022">
    <property type="protein sequence ID" value="GHE05222.1"/>
    <property type="molecule type" value="Genomic_DNA"/>
</dbReference>
<evidence type="ECO:0000256" key="1">
    <source>
        <dbReference type="ARBA" id="ARBA00022801"/>
    </source>
</evidence>
<evidence type="ECO:0000313" key="5">
    <source>
        <dbReference type="Proteomes" id="UP000199541"/>
    </source>
</evidence>
<dbReference type="Proteomes" id="UP000199541">
    <property type="component" value="Unassembled WGS sequence"/>
</dbReference>
<organism evidence="3 6">
    <name type="scientific">Allgaiera indica</name>
    <dbReference type="NCBI Taxonomy" id="765699"/>
    <lineage>
        <taxon>Bacteria</taxon>
        <taxon>Pseudomonadati</taxon>
        <taxon>Pseudomonadota</taxon>
        <taxon>Alphaproteobacteria</taxon>
        <taxon>Rhodobacterales</taxon>
        <taxon>Paracoccaceae</taxon>
        <taxon>Allgaiera</taxon>
    </lineage>
</organism>
<dbReference type="PIRSF" id="PIRSF033091">
    <property type="entry name" value="Pesterase_YhaO"/>
    <property type="match status" value="1"/>
</dbReference>
<keyword evidence="4" id="KW-0540">Nuclease</keyword>
<keyword evidence="1" id="KW-0378">Hydrolase</keyword>
<dbReference type="InterPro" id="IPR041796">
    <property type="entry name" value="Mre11_N"/>
</dbReference>
<sequence>MIKILHTADVHLDSPLTSLALRDETLRASIQSATRSAFIRIVDTALAEGVAALLITGDLYDGAQRSAKTAAFLTGQLERLRAAGIPVFYIKGNHDAENPITGEVALPYNVHVFDGRGGKVQLAGADVWIHGVSFNGKHAPDSLLGKFGAPVSGAVNIAMLHTSLAGAAGHDNYAPCSVADLATLGFDYWALGHVHKRQVHSEAPWVVMPGIPQGRDIGEAGPKTATLLSIDKGGIAVEEVPTSVVSFFGHSIDVSGAENDDEIRQRIRSSLHAPIEGLRPDDDAILRLTLKGRTVRHWQILRDRDIWGETVSQIAEETGRLWIEKLSFALEAPGTAADTSAAEELGGLMAQIVSEDGFAAQALAEVDEVLSQLPAARRAALLSDEAALSALTKMLAEAGSEHLFALMKGASE</sequence>
<keyword evidence="4" id="KW-0269">Exonuclease</keyword>
<dbReference type="SUPFAM" id="SSF56300">
    <property type="entry name" value="Metallo-dependent phosphatases"/>
    <property type="match status" value="1"/>
</dbReference>